<gene>
    <name evidence="2" type="ORF">S06H3_01005</name>
</gene>
<dbReference type="AlphaFoldDB" id="X1JMT0"/>
<evidence type="ECO:0000256" key="1">
    <source>
        <dbReference type="SAM" id="Coils"/>
    </source>
</evidence>
<comment type="caution">
    <text evidence="2">The sequence shown here is derived from an EMBL/GenBank/DDBJ whole genome shotgun (WGS) entry which is preliminary data.</text>
</comment>
<organism evidence="2">
    <name type="scientific">marine sediment metagenome</name>
    <dbReference type="NCBI Taxonomy" id="412755"/>
    <lineage>
        <taxon>unclassified sequences</taxon>
        <taxon>metagenomes</taxon>
        <taxon>ecological metagenomes</taxon>
    </lineage>
</organism>
<keyword evidence="1" id="KW-0175">Coiled coil</keyword>
<evidence type="ECO:0000313" key="2">
    <source>
        <dbReference type="EMBL" id="GAH95387.1"/>
    </source>
</evidence>
<protein>
    <submittedName>
        <fullName evidence="2">Uncharacterized protein</fullName>
    </submittedName>
</protein>
<dbReference type="EMBL" id="BARV01000228">
    <property type="protein sequence ID" value="GAH95387.1"/>
    <property type="molecule type" value="Genomic_DNA"/>
</dbReference>
<feature type="coiled-coil region" evidence="1">
    <location>
        <begin position="32"/>
        <end position="66"/>
    </location>
</feature>
<accession>X1JMT0</accession>
<reference evidence="2" key="1">
    <citation type="journal article" date="2014" name="Front. Microbiol.">
        <title>High frequency of phylogenetically diverse reductive dehalogenase-homologous genes in deep subseafloor sedimentary metagenomes.</title>
        <authorList>
            <person name="Kawai M."/>
            <person name="Futagami T."/>
            <person name="Toyoda A."/>
            <person name="Takaki Y."/>
            <person name="Nishi S."/>
            <person name="Hori S."/>
            <person name="Arai W."/>
            <person name="Tsubouchi T."/>
            <person name="Morono Y."/>
            <person name="Uchiyama I."/>
            <person name="Ito T."/>
            <person name="Fujiyama A."/>
            <person name="Inagaki F."/>
            <person name="Takami H."/>
        </authorList>
    </citation>
    <scope>NUCLEOTIDE SEQUENCE</scope>
    <source>
        <strain evidence="2">Expedition CK06-06</strain>
    </source>
</reference>
<sequence length="103" mass="12225">MIDEKEPESTPFDPELEIVKLQGRFRWVVSQLAELEQRDRVLSSRISRLKLKALEEEEEVEEEREDPRHRELMDMSIEERAILYAKLVDAKENPSSKYIPPTE</sequence>
<name>X1JMT0_9ZZZZ</name>
<proteinExistence type="predicted"/>